<name>A0ACC1BH34_9ROSI</name>
<accession>A0ACC1BH34</accession>
<evidence type="ECO:0000313" key="2">
    <source>
        <dbReference type="Proteomes" id="UP001164250"/>
    </source>
</evidence>
<dbReference type="Proteomes" id="UP001164250">
    <property type="component" value="Chromosome 5"/>
</dbReference>
<keyword evidence="2" id="KW-1185">Reference proteome</keyword>
<comment type="caution">
    <text evidence="1">The sequence shown here is derived from an EMBL/GenBank/DDBJ whole genome shotgun (WGS) entry which is preliminary data.</text>
</comment>
<reference evidence="2" key="1">
    <citation type="journal article" date="2023" name="G3 (Bethesda)">
        <title>Genome assembly and association tests identify interacting loci associated with vigor, precocity, and sex in interspecific pistachio rootstocks.</title>
        <authorList>
            <person name="Palmer W."/>
            <person name="Jacygrad E."/>
            <person name="Sagayaradj S."/>
            <person name="Cavanaugh K."/>
            <person name="Han R."/>
            <person name="Bertier L."/>
            <person name="Beede B."/>
            <person name="Kafkas S."/>
            <person name="Golino D."/>
            <person name="Preece J."/>
            <person name="Michelmore R."/>
        </authorList>
    </citation>
    <scope>NUCLEOTIDE SEQUENCE [LARGE SCALE GENOMIC DNA]</scope>
</reference>
<evidence type="ECO:0000313" key="1">
    <source>
        <dbReference type="EMBL" id="KAJ0098164.1"/>
    </source>
</evidence>
<protein>
    <submittedName>
        <fullName evidence="1">Uncharacterized protein</fullName>
    </submittedName>
</protein>
<organism evidence="1 2">
    <name type="scientific">Pistacia atlantica</name>
    <dbReference type="NCBI Taxonomy" id="434234"/>
    <lineage>
        <taxon>Eukaryota</taxon>
        <taxon>Viridiplantae</taxon>
        <taxon>Streptophyta</taxon>
        <taxon>Embryophyta</taxon>
        <taxon>Tracheophyta</taxon>
        <taxon>Spermatophyta</taxon>
        <taxon>Magnoliopsida</taxon>
        <taxon>eudicotyledons</taxon>
        <taxon>Gunneridae</taxon>
        <taxon>Pentapetalae</taxon>
        <taxon>rosids</taxon>
        <taxon>malvids</taxon>
        <taxon>Sapindales</taxon>
        <taxon>Anacardiaceae</taxon>
        <taxon>Pistacia</taxon>
    </lineage>
</organism>
<dbReference type="EMBL" id="CM047901">
    <property type="protein sequence ID" value="KAJ0098164.1"/>
    <property type="molecule type" value="Genomic_DNA"/>
</dbReference>
<gene>
    <name evidence="1" type="ORF">Patl1_27700</name>
</gene>
<sequence>MGEAAERLMQLSGEENNSSESEKTKKKKRKLRDQNKVIWATIEEIFGKEEEEEEIFRPAKKRYRSIIYGANCKFSKCEDLTKVSQTMSFHFSCKSLLPKTIIQCNELL</sequence>
<proteinExistence type="predicted"/>